<organism evidence="1 2">
    <name type="scientific">Brucella lupini</name>
    <dbReference type="NCBI Taxonomy" id="255457"/>
    <lineage>
        <taxon>Bacteria</taxon>
        <taxon>Pseudomonadati</taxon>
        <taxon>Pseudomonadota</taxon>
        <taxon>Alphaproteobacteria</taxon>
        <taxon>Hyphomicrobiales</taxon>
        <taxon>Brucellaceae</taxon>
        <taxon>Brucella/Ochrobactrum group</taxon>
        <taxon>Brucella</taxon>
    </lineage>
</organism>
<proteinExistence type="predicted"/>
<gene>
    <name evidence="1" type="ORF">CES86_5155</name>
</gene>
<comment type="caution">
    <text evidence="1">The sequence shown here is derived from an EMBL/GenBank/DDBJ whole genome shotgun (WGS) entry which is preliminary data.</text>
</comment>
<evidence type="ECO:0000313" key="2">
    <source>
        <dbReference type="Proteomes" id="UP000216363"/>
    </source>
</evidence>
<dbReference type="Proteomes" id="UP000216363">
    <property type="component" value="Unassembled WGS sequence"/>
</dbReference>
<reference evidence="1 2" key="1">
    <citation type="submission" date="2017-07" db="EMBL/GenBank/DDBJ databases">
        <title>Draft genome of Ochrobactrum lupini type strain LUP21.</title>
        <authorList>
            <person name="Krzyzanowska D.M."/>
            <person name="Jafra S."/>
        </authorList>
    </citation>
    <scope>NUCLEOTIDE SEQUENCE [LARGE SCALE GENOMIC DNA]</scope>
    <source>
        <strain evidence="1 2">LUP21</strain>
    </source>
</reference>
<protein>
    <submittedName>
        <fullName evidence="1">Uncharacterized protein</fullName>
    </submittedName>
</protein>
<name>A0A256GBM0_9HYPH</name>
<dbReference type="EMBL" id="NNRN01000064">
    <property type="protein sequence ID" value="OYR24011.1"/>
    <property type="molecule type" value="Genomic_DNA"/>
</dbReference>
<dbReference type="AlphaFoldDB" id="A0A256GBM0"/>
<sequence>MSSSARRILFIVPSEFCVVFIAQKLTLNDSISTVENASLVNME</sequence>
<accession>A0A256GBM0</accession>
<evidence type="ECO:0000313" key="1">
    <source>
        <dbReference type="EMBL" id="OYR24011.1"/>
    </source>
</evidence>